<accession>A0A0K0KVY8</accession>
<dbReference type="InterPro" id="IPR018225">
    <property type="entry name" value="Transaldolase_AS"/>
</dbReference>
<dbReference type="Pfam" id="PF00923">
    <property type="entry name" value="TAL_FSA"/>
    <property type="match status" value="1"/>
</dbReference>
<dbReference type="SUPFAM" id="SSF51569">
    <property type="entry name" value="Aldolase"/>
    <property type="match status" value="1"/>
</dbReference>
<dbReference type="KEGG" id="vg:26640228"/>
<keyword evidence="5" id="KW-1185">Reference proteome</keyword>
<evidence type="ECO:0000256" key="1">
    <source>
        <dbReference type="ARBA" id="ARBA00004496"/>
    </source>
</evidence>
<dbReference type="InterPro" id="IPR033919">
    <property type="entry name" value="TSA/FSA_arc/bac"/>
</dbReference>
<keyword evidence="3" id="KW-0704">Schiff base</keyword>
<dbReference type="PANTHER" id="PTHR10683">
    <property type="entry name" value="TRANSALDOLASE"/>
    <property type="match status" value="1"/>
</dbReference>
<dbReference type="GO" id="GO:0005975">
    <property type="term" value="P:carbohydrate metabolic process"/>
    <property type="evidence" value="ECO:0007669"/>
    <property type="project" value="InterPro"/>
</dbReference>
<sequence length="227" mass="25044">MHNKLDSMKIFLDTADTDLIRKYYGTGLIDGITTNPTLIRKSGRDPEEVYEEIQEIGLRDISMEVVGDSNEMIEEGIRLATKFPTSATIKVPCTPDGLLACAELSCKNLIRVNVTLIFDVAQAILSAKAGAAYISPFVGRLDDNSIAGLQLIKDIDEVFRVQCIHRTKILSASIRYVNSVSQSFANGAHIVTMPPSVFEKMYNHVLTDKGLQIFDADFKETQKLIGG</sequence>
<evidence type="ECO:0000313" key="5">
    <source>
        <dbReference type="Proteomes" id="UP000207741"/>
    </source>
</evidence>
<dbReference type="InterPro" id="IPR001585">
    <property type="entry name" value="TAL/FSA"/>
</dbReference>
<comment type="subcellular location">
    <subcellularLocation>
        <location evidence="1">Cytoplasm</location>
    </subcellularLocation>
</comment>
<evidence type="ECO:0000313" key="4">
    <source>
        <dbReference type="EMBL" id="AIR93508.1"/>
    </source>
</evidence>
<dbReference type="EMBL" id="KM359505">
    <property type="protein sequence ID" value="AIR93508.1"/>
    <property type="molecule type" value="Genomic_DNA"/>
</dbReference>
<reference evidence="5" key="1">
    <citation type="submission" date="2014-08" db="EMBL/GenBank/DDBJ databases">
        <authorList>
            <person name="Edwards T."/>
        </authorList>
    </citation>
    <scope>NUCLEOTIDE SEQUENCE [LARGE SCALE GENOMIC DNA]</scope>
</reference>
<protein>
    <submittedName>
        <fullName evidence="4">Putative transaldolase</fullName>
    </submittedName>
</protein>
<dbReference type="PANTHER" id="PTHR10683:SF40">
    <property type="entry name" value="FRUCTOSE-6-PHOSPHATE ALDOLASE 1-RELATED"/>
    <property type="match status" value="1"/>
</dbReference>
<dbReference type="GO" id="GO:0016832">
    <property type="term" value="F:aldehyde-lyase activity"/>
    <property type="evidence" value="ECO:0007669"/>
    <property type="project" value="InterPro"/>
</dbReference>
<dbReference type="InterPro" id="IPR013785">
    <property type="entry name" value="Aldolase_TIM"/>
</dbReference>
<proteinExistence type="predicted"/>
<dbReference type="Gene3D" id="3.20.20.70">
    <property type="entry name" value="Aldolase class I"/>
    <property type="match status" value="1"/>
</dbReference>
<keyword evidence="2" id="KW-0963">Cytoplasm</keyword>
<dbReference type="CDD" id="cd00956">
    <property type="entry name" value="Transaldolase_FSA"/>
    <property type="match status" value="1"/>
</dbReference>
<organism evidence="4 5">
    <name type="scientific">Prochlorococcus phage P-TIM68</name>
    <dbReference type="NCBI Taxonomy" id="1542477"/>
    <lineage>
        <taxon>Viruses</taxon>
        <taxon>Duplodnaviria</taxon>
        <taxon>Heunggongvirae</taxon>
        <taxon>Uroviricota</taxon>
        <taxon>Caudoviricetes</taxon>
        <taxon>Pantevenvirales</taxon>
        <taxon>Kyanoviridae</taxon>
        <taxon>Haifavirus</taxon>
        <taxon>Haifavirus tim68</taxon>
    </lineage>
</organism>
<dbReference type="Proteomes" id="UP000207741">
    <property type="component" value="Segment"/>
</dbReference>
<dbReference type="RefSeq" id="YP_009213684.1">
    <property type="nucleotide sequence ID" value="NC_028955.1"/>
</dbReference>
<evidence type="ECO:0000256" key="2">
    <source>
        <dbReference type="ARBA" id="ARBA00022490"/>
    </source>
</evidence>
<dbReference type="FunFam" id="3.20.20.70:FF:000018">
    <property type="entry name" value="Probable transaldolase"/>
    <property type="match status" value="1"/>
</dbReference>
<evidence type="ECO:0000256" key="3">
    <source>
        <dbReference type="ARBA" id="ARBA00023270"/>
    </source>
</evidence>
<name>A0A0K0KVY8_9CAUD</name>
<dbReference type="GeneID" id="26640228"/>
<dbReference type="PROSITE" id="PS01054">
    <property type="entry name" value="TRANSALDOLASE_1"/>
    <property type="match status" value="1"/>
</dbReference>
<dbReference type="OrthoDB" id="8715at10239"/>